<keyword evidence="17" id="KW-1185">Reference proteome</keyword>
<feature type="transmembrane region" description="Helical" evidence="14">
    <location>
        <begin position="321"/>
        <end position="341"/>
    </location>
</feature>
<dbReference type="GO" id="GO:0046872">
    <property type="term" value="F:metal ion binding"/>
    <property type="evidence" value="ECO:0007669"/>
    <property type="project" value="UniProtKB-KW"/>
</dbReference>
<evidence type="ECO:0000256" key="7">
    <source>
        <dbReference type="ARBA" id="ARBA00022741"/>
    </source>
</evidence>
<dbReference type="GO" id="GO:0005524">
    <property type="term" value="F:ATP binding"/>
    <property type="evidence" value="ECO:0007669"/>
    <property type="project" value="UniProtKB-UniRule"/>
</dbReference>
<evidence type="ECO:0000256" key="13">
    <source>
        <dbReference type="ARBA" id="ARBA00047308"/>
    </source>
</evidence>
<dbReference type="SUPFAM" id="SSF81665">
    <property type="entry name" value="Calcium ATPase, transmembrane domain M"/>
    <property type="match status" value="1"/>
</dbReference>
<dbReference type="Gene3D" id="3.40.1110.10">
    <property type="entry name" value="Calcium-transporting ATPase, cytoplasmic domain N"/>
    <property type="match status" value="1"/>
</dbReference>
<evidence type="ECO:0000256" key="9">
    <source>
        <dbReference type="ARBA" id="ARBA00022967"/>
    </source>
</evidence>
<dbReference type="PANTHER" id="PTHR48085">
    <property type="entry name" value="CADMIUM/ZINC-TRANSPORTING ATPASE HMA2-RELATED"/>
    <property type="match status" value="1"/>
</dbReference>
<dbReference type="Pfam" id="PF00122">
    <property type="entry name" value="E1-E2_ATPase"/>
    <property type="match status" value="1"/>
</dbReference>
<keyword evidence="7 14" id="KW-0547">Nucleotide-binding</keyword>
<dbReference type="SUPFAM" id="SSF81653">
    <property type="entry name" value="Calcium ATPase, transduction domain A"/>
    <property type="match status" value="1"/>
</dbReference>
<dbReference type="GO" id="GO:0016887">
    <property type="term" value="F:ATP hydrolysis activity"/>
    <property type="evidence" value="ECO:0007669"/>
    <property type="project" value="InterPro"/>
</dbReference>
<keyword evidence="3 14" id="KW-1003">Cell membrane</keyword>
<dbReference type="PROSITE" id="PS50846">
    <property type="entry name" value="HMA_2"/>
    <property type="match status" value="1"/>
</dbReference>
<dbReference type="EMBL" id="FZQB01000011">
    <property type="protein sequence ID" value="SNT75443.1"/>
    <property type="molecule type" value="Genomic_DNA"/>
</dbReference>
<reference evidence="16 17" key="1">
    <citation type="submission" date="2017-07" db="EMBL/GenBank/DDBJ databases">
        <authorList>
            <person name="Sun Z.S."/>
            <person name="Albrecht U."/>
            <person name="Echele G."/>
            <person name="Lee C.C."/>
        </authorList>
    </citation>
    <scope>NUCLEOTIDE SEQUENCE [LARGE SCALE GENOMIC DNA]</scope>
    <source>
        <strain evidence="16 17">DSM 14827</strain>
    </source>
</reference>
<dbReference type="SUPFAM" id="SSF81660">
    <property type="entry name" value="Metal cation-transporting ATPase, ATP-binding domain N"/>
    <property type="match status" value="1"/>
</dbReference>
<proteinExistence type="inferred from homology"/>
<dbReference type="EC" id="7.2.2.12" evidence="12"/>
<keyword evidence="11 14" id="KW-0472">Membrane</keyword>
<evidence type="ECO:0000259" key="15">
    <source>
        <dbReference type="PROSITE" id="PS50846"/>
    </source>
</evidence>
<dbReference type="GO" id="GO:0015086">
    <property type="term" value="F:cadmium ion transmembrane transporter activity"/>
    <property type="evidence" value="ECO:0007669"/>
    <property type="project" value="TreeGrafter"/>
</dbReference>
<evidence type="ECO:0000256" key="3">
    <source>
        <dbReference type="ARBA" id="ARBA00022475"/>
    </source>
</evidence>
<feature type="transmembrane region" description="Helical" evidence="14">
    <location>
        <begin position="658"/>
        <end position="683"/>
    </location>
</feature>
<dbReference type="NCBIfam" id="TIGR01525">
    <property type="entry name" value="ATPase-IB_hvy"/>
    <property type="match status" value="1"/>
</dbReference>
<dbReference type="Proteomes" id="UP000198307">
    <property type="component" value="Unassembled WGS sequence"/>
</dbReference>
<evidence type="ECO:0000256" key="11">
    <source>
        <dbReference type="ARBA" id="ARBA00023136"/>
    </source>
</evidence>
<dbReference type="NCBIfam" id="TIGR01494">
    <property type="entry name" value="ATPase_P-type"/>
    <property type="match status" value="1"/>
</dbReference>
<feature type="transmembrane region" description="Helical" evidence="14">
    <location>
        <begin position="353"/>
        <end position="378"/>
    </location>
</feature>
<dbReference type="FunFam" id="2.70.150.10:FF:000002">
    <property type="entry name" value="Copper-transporting ATPase 1, putative"/>
    <property type="match status" value="1"/>
</dbReference>
<dbReference type="NCBIfam" id="TIGR01512">
    <property type="entry name" value="ATPase-IB2_Cd"/>
    <property type="match status" value="1"/>
</dbReference>
<evidence type="ECO:0000256" key="14">
    <source>
        <dbReference type="RuleBase" id="RU362081"/>
    </source>
</evidence>
<dbReference type="InterPro" id="IPR006121">
    <property type="entry name" value="HMA_dom"/>
</dbReference>
<dbReference type="SFLD" id="SFLDF00027">
    <property type="entry name" value="p-type_atpase"/>
    <property type="match status" value="1"/>
</dbReference>
<evidence type="ECO:0000256" key="2">
    <source>
        <dbReference type="ARBA" id="ARBA00006024"/>
    </source>
</evidence>
<dbReference type="SUPFAM" id="SSF55008">
    <property type="entry name" value="HMA, heavy metal-associated domain"/>
    <property type="match status" value="1"/>
</dbReference>
<dbReference type="InterPro" id="IPR023214">
    <property type="entry name" value="HAD_sf"/>
</dbReference>
<dbReference type="Gene3D" id="3.30.70.100">
    <property type="match status" value="1"/>
</dbReference>
<evidence type="ECO:0000256" key="1">
    <source>
        <dbReference type="ARBA" id="ARBA00004651"/>
    </source>
</evidence>
<dbReference type="RefSeq" id="WP_089345056.1">
    <property type="nucleotide sequence ID" value="NZ_CP067131.1"/>
</dbReference>
<organism evidence="16 17">
    <name type="scientific">Paracoccus seriniphilus</name>
    <dbReference type="NCBI Taxonomy" id="184748"/>
    <lineage>
        <taxon>Bacteria</taxon>
        <taxon>Pseudomonadati</taxon>
        <taxon>Pseudomonadota</taxon>
        <taxon>Alphaproteobacteria</taxon>
        <taxon>Rhodobacterales</taxon>
        <taxon>Paracoccaceae</taxon>
        <taxon>Paracoccus</taxon>
    </lineage>
</organism>
<sequence>MADISSPDNRFRFKIEGMDCGGCVATIRTALEGMPGATDVEVSLPRQELLVTLPDGDTTAADIRRVMGRLGFGAECLSHPEKDRSRRKGWLQGKPAQLALAAGAIVAAHAVSFPFPNAERLAFSIAALVTLIPIALRAIAAARMGAIFTIQMLMTIAALGAIIIGEPTEAAFVVFLFILGEMLEGRAARQAQSGIKALAEMLPRHALVQDASGNLNQIATEDLKIGQQIIVRAGDRIAADGVIASGSSAVDESTITGESIPVEKSPGDRVNAGTINHDATLRISVDRDSADNTISRIIALVEEAQAAKAPTERFIDRFSRIYMPIVIAVSALVAITPPLFLGLAWDDWIYRGLALLLIGCPCALVISVPAAIAASLAASARHGMLIKGGAVLESLAHSNRVVFDKTGTLTSGKPVVTDFIDLSAGSYDTLAIAAAVERESSHPLAMAVVAHADQQGVNRLDAREVTILPGQGMRAVVGVMQIYVGAPDHAPLQDKADADAETQMSRLKAEGKTLSVICADGMMIGLIALRDEARPEAAKAVQALKAQGMSSLMLTGDNEGTARALATPLGMAFQAGMLPQDKAGIVAAMAQSDIVTMVGDGVNDAPALAAAQVGIAIGSGTDVAMEAADAVLMSNRISDLPRMIAKARATMRVIRQNVAIALGLKLVFLITTIAGLTGLWPAIMADTGATVLVTLNSMRLLRDSGRDIAAPMETR</sequence>
<dbReference type="InterPro" id="IPR044492">
    <property type="entry name" value="P_typ_ATPase_HD_dom"/>
</dbReference>
<evidence type="ECO:0000256" key="12">
    <source>
        <dbReference type="ARBA" id="ARBA00039097"/>
    </source>
</evidence>
<keyword evidence="5 14" id="KW-0812">Transmembrane</keyword>
<dbReference type="SUPFAM" id="SSF56784">
    <property type="entry name" value="HAD-like"/>
    <property type="match status" value="1"/>
</dbReference>
<dbReference type="GO" id="GO:0016463">
    <property type="term" value="F:P-type zinc transporter activity"/>
    <property type="evidence" value="ECO:0007669"/>
    <property type="project" value="UniProtKB-EC"/>
</dbReference>
<dbReference type="Pfam" id="PF00403">
    <property type="entry name" value="HMA"/>
    <property type="match status" value="1"/>
</dbReference>
<keyword evidence="10 14" id="KW-1133">Transmembrane helix</keyword>
<dbReference type="SFLD" id="SFLDS00003">
    <property type="entry name" value="Haloacid_Dehalogenase"/>
    <property type="match status" value="1"/>
</dbReference>
<dbReference type="GO" id="GO:0005886">
    <property type="term" value="C:plasma membrane"/>
    <property type="evidence" value="ECO:0007669"/>
    <property type="project" value="UniProtKB-SubCell"/>
</dbReference>
<dbReference type="PANTHER" id="PTHR48085:SF5">
    <property type="entry name" value="CADMIUM_ZINC-TRANSPORTING ATPASE HMA4-RELATED"/>
    <property type="match status" value="1"/>
</dbReference>
<dbReference type="InterPro" id="IPR023299">
    <property type="entry name" value="ATPase_P-typ_cyto_dom_N"/>
</dbReference>
<dbReference type="InterPro" id="IPR023298">
    <property type="entry name" value="ATPase_P-typ_TM_dom_sf"/>
</dbReference>
<protein>
    <recommendedName>
        <fullName evidence="12">P-type Zn(2+) transporter</fullName>
        <ecNumber evidence="12">7.2.2.12</ecNumber>
    </recommendedName>
</protein>
<accession>A0A239PZK3</accession>
<evidence type="ECO:0000256" key="5">
    <source>
        <dbReference type="ARBA" id="ARBA00022692"/>
    </source>
</evidence>
<keyword evidence="6 14" id="KW-0479">Metal-binding</keyword>
<dbReference type="InterPro" id="IPR051014">
    <property type="entry name" value="Cation_Transport_ATPase_IB"/>
</dbReference>
<dbReference type="InterPro" id="IPR017969">
    <property type="entry name" value="Heavy-metal-associated_CS"/>
</dbReference>
<dbReference type="Gene3D" id="3.40.50.1000">
    <property type="entry name" value="HAD superfamily/HAD-like"/>
    <property type="match status" value="1"/>
</dbReference>
<dbReference type="InterPro" id="IPR059000">
    <property type="entry name" value="ATPase_P-type_domA"/>
</dbReference>
<comment type="catalytic activity">
    <reaction evidence="13">
        <text>Zn(2+)(in) + ATP + H2O = Zn(2+)(out) + ADP + phosphate + H(+)</text>
        <dbReference type="Rhea" id="RHEA:20621"/>
        <dbReference type="ChEBI" id="CHEBI:15377"/>
        <dbReference type="ChEBI" id="CHEBI:15378"/>
        <dbReference type="ChEBI" id="CHEBI:29105"/>
        <dbReference type="ChEBI" id="CHEBI:30616"/>
        <dbReference type="ChEBI" id="CHEBI:43474"/>
        <dbReference type="ChEBI" id="CHEBI:456216"/>
        <dbReference type="EC" id="7.2.2.12"/>
    </reaction>
</comment>
<dbReference type="PROSITE" id="PS00154">
    <property type="entry name" value="ATPASE_E1_E2"/>
    <property type="match status" value="1"/>
</dbReference>
<evidence type="ECO:0000313" key="16">
    <source>
        <dbReference type="EMBL" id="SNT75443.1"/>
    </source>
</evidence>
<dbReference type="InterPro" id="IPR036412">
    <property type="entry name" value="HAD-like_sf"/>
</dbReference>
<comment type="subcellular location">
    <subcellularLocation>
        <location evidence="1">Cell membrane</location>
        <topology evidence="1">Multi-pass membrane protein</topology>
    </subcellularLocation>
</comment>
<dbReference type="PROSITE" id="PS01047">
    <property type="entry name" value="HMA_1"/>
    <property type="match status" value="1"/>
</dbReference>
<keyword evidence="4" id="KW-0597">Phosphoprotein</keyword>
<dbReference type="CDD" id="cd00371">
    <property type="entry name" value="HMA"/>
    <property type="match status" value="1"/>
</dbReference>
<evidence type="ECO:0000256" key="6">
    <source>
        <dbReference type="ARBA" id="ARBA00022723"/>
    </source>
</evidence>
<evidence type="ECO:0000313" key="17">
    <source>
        <dbReference type="Proteomes" id="UP000198307"/>
    </source>
</evidence>
<dbReference type="Gene3D" id="2.70.150.10">
    <property type="entry name" value="Calcium-transporting ATPase, cytoplasmic transduction domain A"/>
    <property type="match status" value="1"/>
</dbReference>
<dbReference type="InterPro" id="IPR018303">
    <property type="entry name" value="ATPase_P-typ_P_site"/>
</dbReference>
<evidence type="ECO:0000256" key="4">
    <source>
        <dbReference type="ARBA" id="ARBA00022553"/>
    </source>
</evidence>
<dbReference type="AlphaFoldDB" id="A0A239PZK3"/>
<dbReference type="PRINTS" id="PR00119">
    <property type="entry name" value="CATATPASE"/>
</dbReference>
<feature type="transmembrane region" description="Helical" evidence="14">
    <location>
        <begin position="121"/>
        <end position="139"/>
    </location>
</feature>
<comment type="similarity">
    <text evidence="2 14">Belongs to the cation transport ATPase (P-type) (TC 3.A.3) family. Type IB subfamily.</text>
</comment>
<dbReference type="InterPro" id="IPR027256">
    <property type="entry name" value="P-typ_ATPase_IB"/>
</dbReference>
<keyword evidence="8 14" id="KW-0067">ATP-binding</keyword>
<dbReference type="Pfam" id="PF00702">
    <property type="entry name" value="Hydrolase"/>
    <property type="match status" value="1"/>
</dbReference>
<feature type="domain" description="HMA" evidence="15">
    <location>
        <begin position="9"/>
        <end position="75"/>
    </location>
</feature>
<dbReference type="InterPro" id="IPR036163">
    <property type="entry name" value="HMA_dom_sf"/>
</dbReference>
<keyword evidence="9" id="KW-1278">Translocase</keyword>
<dbReference type="InterPro" id="IPR001757">
    <property type="entry name" value="P_typ_ATPase"/>
</dbReference>
<dbReference type="InterPro" id="IPR008250">
    <property type="entry name" value="ATPase_P-typ_transduc_dom_A_sf"/>
</dbReference>
<dbReference type="SFLD" id="SFLDG00002">
    <property type="entry name" value="C1.7:_P-type_atpase_like"/>
    <property type="match status" value="1"/>
</dbReference>
<evidence type="ECO:0000256" key="10">
    <source>
        <dbReference type="ARBA" id="ARBA00022989"/>
    </source>
</evidence>
<evidence type="ECO:0000256" key="8">
    <source>
        <dbReference type="ARBA" id="ARBA00022840"/>
    </source>
</evidence>
<gene>
    <name evidence="16" type="ORF">SAMN05444959_11148</name>
</gene>
<dbReference type="OrthoDB" id="9807843at2"/>
<name>A0A239PZK3_9RHOB</name>